<keyword evidence="1" id="KW-0472">Membrane</keyword>
<keyword evidence="1" id="KW-0812">Transmembrane</keyword>
<dbReference type="OrthoDB" id="3532894at2"/>
<keyword evidence="3" id="KW-1185">Reference proteome</keyword>
<gene>
    <name evidence="2" type="ORF">SAMN05421833_11730</name>
</gene>
<evidence type="ECO:0000313" key="2">
    <source>
        <dbReference type="EMBL" id="SIR84901.1"/>
    </source>
</evidence>
<evidence type="ECO:0000313" key="3">
    <source>
        <dbReference type="Proteomes" id="UP000186096"/>
    </source>
</evidence>
<reference evidence="3" key="1">
    <citation type="submission" date="2017-01" db="EMBL/GenBank/DDBJ databases">
        <authorList>
            <person name="Varghese N."/>
            <person name="Submissions S."/>
        </authorList>
    </citation>
    <scope>NUCLEOTIDE SEQUENCE [LARGE SCALE GENOMIC DNA]</scope>
    <source>
        <strain evidence="3">ATCC 12950</strain>
    </source>
</reference>
<feature type="transmembrane region" description="Helical" evidence="1">
    <location>
        <begin position="86"/>
        <end position="111"/>
    </location>
</feature>
<name>A0A1N7E9Y1_9ACTN</name>
<feature type="transmembrane region" description="Helical" evidence="1">
    <location>
        <begin position="183"/>
        <end position="204"/>
    </location>
</feature>
<feature type="transmembrane region" description="Helical" evidence="1">
    <location>
        <begin position="161"/>
        <end position="177"/>
    </location>
</feature>
<evidence type="ECO:0008006" key="4">
    <source>
        <dbReference type="Google" id="ProtNLM"/>
    </source>
</evidence>
<dbReference type="STRING" id="58117.SAMN05421833_11730"/>
<dbReference type="RefSeq" id="WP_076437720.1">
    <property type="nucleotide sequence ID" value="NZ_FTNI01000017.1"/>
</dbReference>
<evidence type="ECO:0000256" key="1">
    <source>
        <dbReference type="SAM" id="Phobius"/>
    </source>
</evidence>
<dbReference type="Proteomes" id="UP000186096">
    <property type="component" value="Unassembled WGS sequence"/>
</dbReference>
<feature type="transmembrane region" description="Helical" evidence="1">
    <location>
        <begin position="12"/>
        <end position="31"/>
    </location>
</feature>
<sequence>MLKNPDLFRKTVAAAAMLAWPVLLGLAFLTSPPGTEHDPAVFRAGPVQVQASALLFLWATACLVPVILGLAHLLRARAPRTGNIGAAVALTGAVTATSLFMTDFYDLALALTLPDAQAARVTEVAGALGGFVYGILLPGFLLHVGLLVLLAGLAAVRRAPWWVPVAALAGTCGPFLTMGQPPAVQAIGSLFHLAAFGTVALKVLRMPVDDWRAA</sequence>
<organism evidence="2 3">
    <name type="scientific">Microbispora rosea</name>
    <dbReference type="NCBI Taxonomy" id="58117"/>
    <lineage>
        <taxon>Bacteria</taxon>
        <taxon>Bacillati</taxon>
        <taxon>Actinomycetota</taxon>
        <taxon>Actinomycetes</taxon>
        <taxon>Streptosporangiales</taxon>
        <taxon>Streptosporangiaceae</taxon>
        <taxon>Microbispora</taxon>
    </lineage>
</organism>
<proteinExistence type="predicted"/>
<dbReference type="AlphaFoldDB" id="A0A1N7E9Y1"/>
<accession>A0A1N7E9Y1</accession>
<feature type="transmembrane region" description="Helical" evidence="1">
    <location>
        <begin position="131"/>
        <end position="154"/>
    </location>
</feature>
<dbReference type="EMBL" id="FTNI01000017">
    <property type="protein sequence ID" value="SIR84901.1"/>
    <property type="molecule type" value="Genomic_DNA"/>
</dbReference>
<protein>
    <recommendedName>
        <fullName evidence="4">DUF4386 domain-containing protein</fullName>
    </recommendedName>
</protein>
<keyword evidence="1" id="KW-1133">Transmembrane helix</keyword>
<feature type="transmembrane region" description="Helical" evidence="1">
    <location>
        <begin position="51"/>
        <end position="74"/>
    </location>
</feature>